<keyword evidence="6 8" id="KW-0460">Magnesium</keyword>
<name>E8X6H6_GRATM</name>
<keyword evidence="8" id="KW-0800">Toxin</keyword>
<keyword evidence="2 8" id="KW-1277">Toxin-antitoxin system</keyword>
<evidence type="ECO:0000256" key="8">
    <source>
        <dbReference type="HAMAP-Rule" id="MF_00265"/>
    </source>
</evidence>
<dbReference type="PANTHER" id="PTHR33653:SF1">
    <property type="entry name" value="RIBONUCLEASE VAPC2"/>
    <property type="match status" value="1"/>
</dbReference>
<comment type="function">
    <text evidence="8">Toxic component of a toxin-antitoxin (TA) system. An RNase.</text>
</comment>
<dbReference type="Gene3D" id="3.40.50.1010">
    <property type="entry name" value="5'-nuclease"/>
    <property type="match status" value="1"/>
</dbReference>
<dbReference type="EMBL" id="CP002481">
    <property type="protein sequence ID" value="ADW71060.1"/>
    <property type="molecule type" value="Genomic_DNA"/>
</dbReference>
<dbReference type="OrthoDB" id="9796690at2"/>
<dbReference type="Pfam" id="PF01850">
    <property type="entry name" value="PIN"/>
    <property type="match status" value="1"/>
</dbReference>
<dbReference type="GO" id="GO:0016787">
    <property type="term" value="F:hydrolase activity"/>
    <property type="evidence" value="ECO:0007669"/>
    <property type="project" value="UniProtKB-KW"/>
</dbReference>
<comment type="cofactor">
    <cofactor evidence="1 8">
        <name>Mg(2+)</name>
        <dbReference type="ChEBI" id="CHEBI:18420"/>
    </cofactor>
</comment>
<dbReference type="InterPro" id="IPR022907">
    <property type="entry name" value="VapC_family"/>
</dbReference>
<evidence type="ECO:0000256" key="5">
    <source>
        <dbReference type="ARBA" id="ARBA00022801"/>
    </source>
</evidence>
<dbReference type="InterPro" id="IPR050556">
    <property type="entry name" value="Type_II_TA_system_RNase"/>
</dbReference>
<dbReference type="CDD" id="cd18737">
    <property type="entry name" value="PIN_VapC4-5_FitB-like"/>
    <property type="match status" value="1"/>
</dbReference>
<evidence type="ECO:0000256" key="6">
    <source>
        <dbReference type="ARBA" id="ARBA00022842"/>
    </source>
</evidence>
<dbReference type="RefSeq" id="WP_013572970.1">
    <property type="nucleotide sequence ID" value="NC_015057.1"/>
</dbReference>
<feature type="binding site" evidence="8">
    <location>
        <position position="9"/>
    </location>
    <ligand>
        <name>Mg(2+)</name>
        <dbReference type="ChEBI" id="CHEBI:18420"/>
    </ligand>
</feature>
<proteinExistence type="inferred from homology"/>
<gene>
    <name evidence="8" type="primary">vapC</name>
    <name evidence="10" type="ordered locus">AciX9_4292</name>
</gene>
<dbReference type="GO" id="GO:0000287">
    <property type="term" value="F:magnesium ion binding"/>
    <property type="evidence" value="ECO:0007669"/>
    <property type="project" value="UniProtKB-UniRule"/>
</dbReference>
<dbReference type="KEGG" id="acm:AciX9_4292"/>
<organism evidence="11">
    <name type="scientific">Granulicella tundricola (strain ATCC BAA-1859 / DSM 23138 / MP5ACTX9)</name>
    <dbReference type="NCBI Taxonomy" id="1198114"/>
    <lineage>
        <taxon>Bacteria</taxon>
        <taxon>Pseudomonadati</taxon>
        <taxon>Acidobacteriota</taxon>
        <taxon>Terriglobia</taxon>
        <taxon>Terriglobales</taxon>
        <taxon>Acidobacteriaceae</taxon>
        <taxon>Granulicella</taxon>
    </lineage>
</organism>
<dbReference type="GO" id="GO:0004540">
    <property type="term" value="F:RNA nuclease activity"/>
    <property type="evidence" value="ECO:0007669"/>
    <property type="project" value="InterPro"/>
</dbReference>
<evidence type="ECO:0000256" key="4">
    <source>
        <dbReference type="ARBA" id="ARBA00022723"/>
    </source>
</evidence>
<evidence type="ECO:0000256" key="7">
    <source>
        <dbReference type="ARBA" id="ARBA00038093"/>
    </source>
</evidence>
<feature type="domain" description="PIN" evidence="9">
    <location>
        <begin position="9"/>
        <end position="110"/>
    </location>
</feature>
<evidence type="ECO:0000256" key="1">
    <source>
        <dbReference type="ARBA" id="ARBA00001946"/>
    </source>
</evidence>
<keyword evidence="4 8" id="KW-0479">Metal-binding</keyword>
<evidence type="ECO:0000313" key="10">
    <source>
        <dbReference type="EMBL" id="ADW71060.1"/>
    </source>
</evidence>
<accession>E8X6H6</accession>
<feature type="binding site" evidence="8">
    <location>
        <position position="90"/>
    </location>
    <ligand>
        <name>Mg(2+)</name>
        <dbReference type="ChEBI" id="CHEBI:18420"/>
    </ligand>
</feature>
<dbReference type="AlphaFoldDB" id="E8X6H6"/>
<evidence type="ECO:0000313" key="11">
    <source>
        <dbReference type="Proteomes" id="UP000000343"/>
    </source>
</evidence>
<protein>
    <recommendedName>
        <fullName evidence="8">Ribonuclease VapC</fullName>
        <shortName evidence="8">RNase VapC</shortName>
        <ecNumber evidence="8">3.1.-.-</ecNumber>
    </recommendedName>
    <alternativeName>
        <fullName evidence="8">Toxin VapC</fullName>
    </alternativeName>
</protein>
<dbReference type="InterPro" id="IPR029060">
    <property type="entry name" value="PIN-like_dom_sf"/>
</dbReference>
<evidence type="ECO:0000256" key="3">
    <source>
        <dbReference type="ARBA" id="ARBA00022722"/>
    </source>
</evidence>
<keyword evidence="5 8" id="KW-0378">Hydrolase</keyword>
<sequence length="125" mass="14094">MVAVPSLYDTNILIDYLNGLEAARTELESDVAQDRAISAITWMEVMVGVPQSLEAPVRRFLSTFKHLPVTRAVSEEAFTIRRQSRVKLPDAIMLATARAHNRVLVTRNTRDFPVQTIGFHVPYTL</sequence>
<comment type="similarity">
    <text evidence="7 8">Belongs to the PINc/VapC protein family.</text>
</comment>
<dbReference type="InterPro" id="IPR002716">
    <property type="entry name" value="PIN_dom"/>
</dbReference>
<keyword evidence="10" id="KW-0614">Plasmid</keyword>
<keyword evidence="3 8" id="KW-0540">Nuclease</keyword>
<dbReference type="HOGENOM" id="CLU_118482_0_2_0"/>
<reference evidence="11" key="1">
    <citation type="submission" date="2011-01" db="EMBL/GenBank/DDBJ databases">
        <title>Complete sequence of plasmid1 of Acidobacterium sp. MP5ACTX9.</title>
        <authorList>
            <consortium name="US DOE Joint Genome Institute"/>
            <person name="Lucas S."/>
            <person name="Copeland A."/>
            <person name="Lapidus A."/>
            <person name="Cheng J.-F."/>
            <person name="Goodwin L."/>
            <person name="Pitluck S."/>
            <person name="Teshima H."/>
            <person name="Detter J.C."/>
            <person name="Han C."/>
            <person name="Tapia R."/>
            <person name="Land M."/>
            <person name="Hauser L."/>
            <person name="Kyrpides N."/>
            <person name="Ivanova N."/>
            <person name="Ovchinnikova G."/>
            <person name="Pagani I."/>
            <person name="Rawat S.R."/>
            <person name="Mannisto M."/>
            <person name="Haggblom M.M."/>
            <person name="Woyke T."/>
        </authorList>
    </citation>
    <scope>NUCLEOTIDE SEQUENCE [LARGE SCALE GENOMIC DNA]</scope>
    <source>
        <strain evidence="11">MP5ACTX9</strain>
        <plasmid evidence="11">Plasmid pACIX901</plasmid>
    </source>
</reference>
<dbReference type="PANTHER" id="PTHR33653">
    <property type="entry name" value="RIBONUCLEASE VAPC2"/>
    <property type="match status" value="1"/>
</dbReference>
<dbReference type="SUPFAM" id="SSF88723">
    <property type="entry name" value="PIN domain-like"/>
    <property type="match status" value="1"/>
</dbReference>
<dbReference type="GO" id="GO:0090729">
    <property type="term" value="F:toxin activity"/>
    <property type="evidence" value="ECO:0007669"/>
    <property type="project" value="UniProtKB-KW"/>
</dbReference>
<dbReference type="EC" id="3.1.-.-" evidence="8"/>
<keyword evidence="11" id="KW-1185">Reference proteome</keyword>
<dbReference type="HAMAP" id="MF_00265">
    <property type="entry name" value="VapC_Nob1"/>
    <property type="match status" value="1"/>
</dbReference>
<evidence type="ECO:0000259" key="9">
    <source>
        <dbReference type="Pfam" id="PF01850"/>
    </source>
</evidence>
<evidence type="ECO:0000256" key="2">
    <source>
        <dbReference type="ARBA" id="ARBA00022649"/>
    </source>
</evidence>
<geneLocation type="plasmid" evidence="10 11">
    <name>pACIX901</name>
</geneLocation>
<dbReference type="Proteomes" id="UP000000343">
    <property type="component" value="Plasmid pACIX901"/>
</dbReference>